<evidence type="ECO:0000313" key="6">
    <source>
        <dbReference type="EMBL" id="AWG26339.1"/>
    </source>
</evidence>
<organism evidence="6 7">
    <name type="scientific">Flavobacterium kingsejongi</name>
    <dbReference type="NCBI Taxonomy" id="1678728"/>
    <lineage>
        <taxon>Bacteria</taxon>
        <taxon>Pseudomonadati</taxon>
        <taxon>Bacteroidota</taxon>
        <taxon>Flavobacteriia</taxon>
        <taxon>Flavobacteriales</taxon>
        <taxon>Flavobacteriaceae</taxon>
        <taxon>Flavobacterium</taxon>
    </lineage>
</organism>
<dbReference type="EMBL" id="CP020919">
    <property type="protein sequence ID" value="AWG26339.1"/>
    <property type="molecule type" value="Genomic_DNA"/>
</dbReference>
<keyword evidence="7" id="KW-1185">Reference proteome</keyword>
<dbReference type="GO" id="GO:0006508">
    <property type="term" value="P:proteolysis"/>
    <property type="evidence" value="ECO:0007669"/>
    <property type="project" value="UniProtKB-KW"/>
</dbReference>
<sequence>MKKLTLLLIFLSFSLYGQNNKEACDLLTKINKLIKKEHFRPKPIDDSLSVYVFDSFINELDPDRSLFLKSEYEHLKKHRLTIDNAIRAKDCSFFNDFTTTYETALERNKAVIQKLEKEDLDYFYNTDTLRFTTETIAFYLKEQDVEKILRKKIRYDILEDIAKMSPDIDSVKQKFDAFEKISKAKVFETKLCKINSILDDPDHLKTNLENSFYTIYTSYFDPHTAYFSSEEKSTFFSGLSTEKYSLGIYVSLNEKEEIIVEEVIPGSSIFKSGKIDIGDQIIKVGSQNESYWVTCVAMKTIADIVFSDNYKEVTLTLRKKNGTVYEVTIQKEIMKSDENLVYSFIIEDENTRLGYLKIPSFYSDFDDDLNKGCARDVAKEIIKLKADTIDGLLIDLEDNGGGSMDEAIKLLTMFLDSGPISVLVDNKNRQNIINDYNKGAIYNGPIVVLINGNSASASEFFAAALQDYNRSITIGSPSLGKATMQTVLPIDKKQKDFLKITIDKFYRVTGKSHQITGVLPDIEIPYLFNDFVSREKNYKTALPNDSIKIHYNFIPYSKAIYQDAIDKSKKRIETNADFMTITALNKSINSYMTTPKEPVPSLFNEVFASTHQNDSIWESIKMVTSKENTLTILNTSYDSESMKNNPQLKEMNTFKIKNIKTNPYIPEAVHIIKDFVATEY</sequence>
<dbReference type="KEGG" id="fki:FK004_14425"/>
<dbReference type="RefSeq" id="WP_108737863.1">
    <property type="nucleotide sequence ID" value="NZ_CP020919.1"/>
</dbReference>
<dbReference type="InterPro" id="IPR029045">
    <property type="entry name" value="ClpP/crotonase-like_dom_sf"/>
</dbReference>
<keyword evidence="4" id="KW-0720">Serine protease</keyword>
<dbReference type="GO" id="GO:0008236">
    <property type="term" value="F:serine-type peptidase activity"/>
    <property type="evidence" value="ECO:0007669"/>
    <property type="project" value="UniProtKB-KW"/>
</dbReference>
<accession>A0A2S1LRI8</accession>
<dbReference type="InterPro" id="IPR036034">
    <property type="entry name" value="PDZ_sf"/>
</dbReference>
<protein>
    <recommendedName>
        <fullName evidence="5">PDZ domain-containing protein</fullName>
    </recommendedName>
</protein>
<dbReference type="SUPFAM" id="SSF50156">
    <property type="entry name" value="PDZ domain-like"/>
    <property type="match status" value="1"/>
</dbReference>
<dbReference type="OrthoDB" id="9812068at2"/>
<dbReference type="Pfam" id="PF03572">
    <property type="entry name" value="Peptidase_S41"/>
    <property type="match status" value="1"/>
</dbReference>
<evidence type="ECO:0000259" key="5">
    <source>
        <dbReference type="PROSITE" id="PS50106"/>
    </source>
</evidence>
<dbReference type="InterPro" id="IPR001478">
    <property type="entry name" value="PDZ"/>
</dbReference>
<dbReference type="Proteomes" id="UP000244677">
    <property type="component" value="Chromosome"/>
</dbReference>
<reference evidence="6 7" key="1">
    <citation type="submission" date="2017-04" db="EMBL/GenBank/DDBJ databases">
        <title>Complete genome sequence of Flavobacterium kingsejong AJ004.</title>
        <authorList>
            <person name="Lee P.C."/>
        </authorList>
    </citation>
    <scope>NUCLEOTIDE SEQUENCE [LARGE SCALE GENOMIC DNA]</scope>
    <source>
        <strain evidence="6 7">AJ004</strain>
    </source>
</reference>
<evidence type="ECO:0000256" key="2">
    <source>
        <dbReference type="ARBA" id="ARBA00022670"/>
    </source>
</evidence>
<dbReference type="AlphaFoldDB" id="A0A2S1LRI8"/>
<dbReference type="InterPro" id="IPR005151">
    <property type="entry name" value="Tail-specific_protease"/>
</dbReference>
<dbReference type="SMART" id="SM00228">
    <property type="entry name" value="PDZ"/>
    <property type="match status" value="1"/>
</dbReference>
<gene>
    <name evidence="6" type="ORF">FK004_14425</name>
</gene>
<feature type="domain" description="PDZ" evidence="5">
    <location>
        <begin position="246"/>
        <end position="332"/>
    </location>
</feature>
<dbReference type="InterPro" id="IPR004447">
    <property type="entry name" value="Peptidase_S41A"/>
</dbReference>
<proteinExistence type="inferred from homology"/>
<evidence type="ECO:0000256" key="4">
    <source>
        <dbReference type="ARBA" id="ARBA00022825"/>
    </source>
</evidence>
<name>A0A2S1LRI8_9FLAO</name>
<dbReference type="Pfam" id="PF00595">
    <property type="entry name" value="PDZ"/>
    <property type="match status" value="1"/>
</dbReference>
<dbReference type="PROSITE" id="PS50106">
    <property type="entry name" value="PDZ"/>
    <property type="match status" value="1"/>
</dbReference>
<dbReference type="Gene3D" id="2.30.42.10">
    <property type="match status" value="1"/>
</dbReference>
<evidence type="ECO:0000313" key="7">
    <source>
        <dbReference type="Proteomes" id="UP000244677"/>
    </source>
</evidence>
<dbReference type="CDD" id="cd07560">
    <property type="entry name" value="Peptidase_S41_CPP"/>
    <property type="match status" value="1"/>
</dbReference>
<dbReference type="GO" id="GO:0004175">
    <property type="term" value="F:endopeptidase activity"/>
    <property type="evidence" value="ECO:0007669"/>
    <property type="project" value="TreeGrafter"/>
</dbReference>
<dbReference type="SUPFAM" id="SSF52096">
    <property type="entry name" value="ClpP/crotonase"/>
    <property type="match status" value="1"/>
</dbReference>
<dbReference type="Pfam" id="PF17804">
    <property type="entry name" value="TSP_NTD"/>
    <property type="match status" value="1"/>
</dbReference>
<dbReference type="Gene3D" id="3.90.226.10">
    <property type="entry name" value="2-enoyl-CoA Hydratase, Chain A, domain 1"/>
    <property type="match status" value="1"/>
</dbReference>
<dbReference type="GO" id="GO:0007165">
    <property type="term" value="P:signal transduction"/>
    <property type="evidence" value="ECO:0007669"/>
    <property type="project" value="TreeGrafter"/>
</dbReference>
<dbReference type="SMART" id="SM00245">
    <property type="entry name" value="TSPc"/>
    <property type="match status" value="1"/>
</dbReference>
<keyword evidence="2" id="KW-0645">Protease</keyword>
<dbReference type="GO" id="GO:0030288">
    <property type="term" value="C:outer membrane-bounded periplasmic space"/>
    <property type="evidence" value="ECO:0007669"/>
    <property type="project" value="TreeGrafter"/>
</dbReference>
<dbReference type="PANTHER" id="PTHR32060">
    <property type="entry name" value="TAIL-SPECIFIC PROTEASE"/>
    <property type="match status" value="1"/>
</dbReference>
<comment type="similarity">
    <text evidence="1">Belongs to the peptidase S41A family.</text>
</comment>
<keyword evidence="3" id="KW-0378">Hydrolase</keyword>
<evidence type="ECO:0000256" key="3">
    <source>
        <dbReference type="ARBA" id="ARBA00022801"/>
    </source>
</evidence>
<dbReference type="InterPro" id="IPR040573">
    <property type="entry name" value="TSP_N"/>
</dbReference>
<dbReference type="PANTHER" id="PTHR32060:SF22">
    <property type="entry name" value="CARBOXYL-TERMINAL-PROCESSING PEPTIDASE 3, CHLOROPLASTIC"/>
    <property type="match status" value="1"/>
</dbReference>
<evidence type="ECO:0000256" key="1">
    <source>
        <dbReference type="ARBA" id="ARBA00009179"/>
    </source>
</evidence>